<organism evidence="1 2">
    <name type="scientific">Pseudomonas syringae pv. coriandricola</name>
    <dbReference type="NCBI Taxonomy" id="264453"/>
    <lineage>
        <taxon>Bacteria</taxon>
        <taxon>Pseudomonadati</taxon>
        <taxon>Pseudomonadota</taxon>
        <taxon>Gammaproteobacteria</taxon>
        <taxon>Pseudomonadales</taxon>
        <taxon>Pseudomonadaceae</taxon>
        <taxon>Pseudomonas</taxon>
    </lineage>
</organism>
<accession>A0A3M3JJ27</accession>
<comment type="caution">
    <text evidence="1">The sequence shown here is derived from an EMBL/GenBank/DDBJ whole genome shotgun (WGS) entry which is preliminary data.</text>
</comment>
<name>A0A3M3JJ27_9PSED</name>
<dbReference type="EMBL" id="RBOV01000227">
    <property type="protein sequence ID" value="RMN10864.1"/>
    <property type="molecule type" value="Genomic_DNA"/>
</dbReference>
<dbReference type="AlphaFoldDB" id="A0A3M3JJ27"/>
<evidence type="ECO:0000313" key="1">
    <source>
        <dbReference type="EMBL" id="RMN10864.1"/>
    </source>
</evidence>
<reference evidence="1 2" key="1">
    <citation type="submission" date="2018-08" db="EMBL/GenBank/DDBJ databases">
        <title>Recombination of ecologically and evolutionarily significant loci maintains genetic cohesion in the Pseudomonas syringae species complex.</title>
        <authorList>
            <person name="Dillon M."/>
            <person name="Thakur S."/>
            <person name="Almeida R.N.D."/>
            <person name="Weir B.S."/>
            <person name="Guttman D.S."/>
        </authorList>
    </citation>
    <scope>NUCLEOTIDE SEQUENCE [LARGE SCALE GENOMIC DNA]</scope>
    <source>
        <strain evidence="1 2">ICMP 12341</strain>
    </source>
</reference>
<gene>
    <name evidence="1" type="ORF">ALQ65_00999</name>
</gene>
<evidence type="ECO:0000313" key="2">
    <source>
        <dbReference type="Proteomes" id="UP000271468"/>
    </source>
</evidence>
<dbReference type="Proteomes" id="UP000271468">
    <property type="component" value="Unassembled WGS sequence"/>
</dbReference>
<sequence length="146" mass="16772">MFCCNSIRIKYCDGVDMVKTQANALTLGTNEKNVDFEIELSINGFNIFKSLVKQEHYLFNPEMLMIRKAMIETTGVEPVSEIKPIAADKLSGLVQRISYKRFKTPMDVDDLELYYIPDRNKFMLKFLSSVSDEFDYIAEVMKSKGA</sequence>
<protein>
    <submittedName>
        <fullName evidence="1">Uncharacterized protein</fullName>
    </submittedName>
</protein>
<proteinExistence type="predicted"/>